<evidence type="ECO:0000313" key="2">
    <source>
        <dbReference type="EMBL" id="ATV27197.1"/>
    </source>
</evidence>
<sequence length="770" mass="87475">MIILQNKIIIILLVLLGTPGVCFAQSNSSLSGKVIDDKGNTLSGAYIDMFLSSETSEPIATVISDSLGEFHLSTEKKIKLIRAQYIGYDKVLLKAPFADSLIIKMESMPLELTEVTITGKTPNKITTNGIKFTPTQMQRQLPNISHYIAQLPFVEKSGDSFVVVGKGRAVFYIDNRRIEDLKELKELKMDELQSVEVIPNPGIIYDSDIKAVIKIKTKKKNTGMGFELTSGIIHSERTELWNQGDFSYNTPTLCLQTSLVYDYDPTFAHLEIEQLMRKEHTSSVYYNSTEKQKYRNLRFRNSLIYTPNKNNSFGVSMSYGHSNWTTDVDNGLHYTDDINNVEYGQKSHSISPNHKWVGNLFYNYSNKRIEFFFNTDIYRGIGSRKMTSISSNHAVEPDVDTRSEDSNFLCYFQALGSYNISESIKFQIGADYAHTSVLQAYNVNSAHAVLKPFDIKTYQHRYAEYASLNYAITNFAFSLGLRHETLSINREDDVKKGRNKLFSISKLYPSASVTMTKGAFQSQLSYSLKTEYPTYNQLRAGLSYSSPYLYESGNPDLCPETRHELSFLGKFLNSSLMLNYTAIRDEIIQVPTLYSDNIMLYRPENTGTNKYLSLSVGQQINLGDILESSLRVSYHSQWLNVAGFTKQKGEGYIFRANNTININKNIQCFVNGSYQSASENGLFKIPQAWNVDLALNLSFLSESLNIYLECTDVFSTLHGKRGCYGNNISMDYSRNYQTRTFTIQVSYNLPNIIKSKRYKGNTTNSEIQRL</sequence>
<keyword evidence="2" id="KW-0675">Receptor</keyword>
<protein>
    <submittedName>
        <fullName evidence="2">TonB-dependent receptor</fullName>
    </submittedName>
</protein>
<dbReference type="SUPFAM" id="SSF56935">
    <property type="entry name" value="Porins"/>
    <property type="match status" value="1"/>
</dbReference>
<feature type="domain" description="Outer membrane protein beta-barrel" evidence="1">
    <location>
        <begin position="410"/>
        <end position="747"/>
    </location>
</feature>
<organism evidence="2 3">
    <name type="scientific">Prevotella intermedia</name>
    <dbReference type="NCBI Taxonomy" id="28131"/>
    <lineage>
        <taxon>Bacteria</taxon>
        <taxon>Pseudomonadati</taxon>
        <taxon>Bacteroidota</taxon>
        <taxon>Bacteroidia</taxon>
        <taxon>Bacteroidales</taxon>
        <taxon>Prevotellaceae</taxon>
        <taxon>Prevotella</taxon>
    </lineage>
</organism>
<gene>
    <name evidence="2" type="ORF">CTM62_10405</name>
</gene>
<name>A0A2D3L9C5_PREIN</name>
<proteinExistence type="predicted"/>
<evidence type="ECO:0000259" key="1">
    <source>
        <dbReference type="Pfam" id="PF14905"/>
    </source>
</evidence>
<dbReference type="Proteomes" id="UP000229630">
    <property type="component" value="Chromosome 2"/>
</dbReference>
<evidence type="ECO:0000313" key="3">
    <source>
        <dbReference type="Proteomes" id="UP000229630"/>
    </source>
</evidence>
<reference evidence="2 3" key="1">
    <citation type="submission" date="2017-11" db="EMBL/GenBank/DDBJ databases">
        <title>Genome sequencing of Prevotella intermedia KCOM 2837.</title>
        <authorList>
            <person name="Kook J.-K."/>
            <person name="Park S.-N."/>
            <person name="Lim Y.K."/>
        </authorList>
    </citation>
    <scope>NUCLEOTIDE SEQUENCE [LARGE SCALE GENOMIC DNA]</scope>
    <source>
        <strain evidence="2 3">KCOM 2837</strain>
    </source>
</reference>
<dbReference type="EMBL" id="CP024724">
    <property type="protein sequence ID" value="ATV27197.1"/>
    <property type="molecule type" value="Genomic_DNA"/>
</dbReference>
<dbReference type="AlphaFoldDB" id="A0A2D3L9C5"/>
<dbReference type="RefSeq" id="WP_100019980.1">
    <property type="nucleotide sequence ID" value="NZ_CP024724.1"/>
</dbReference>
<accession>A0A2D3L9C5</accession>
<dbReference type="InterPro" id="IPR041700">
    <property type="entry name" value="OMP_b-brl_3"/>
</dbReference>
<dbReference type="Pfam" id="PF14905">
    <property type="entry name" value="OMP_b-brl_3"/>
    <property type="match status" value="1"/>
</dbReference>